<organism evidence="1 2">
    <name type="scientific">Penicilliopsis zonata CBS 506.65</name>
    <dbReference type="NCBI Taxonomy" id="1073090"/>
    <lineage>
        <taxon>Eukaryota</taxon>
        <taxon>Fungi</taxon>
        <taxon>Dikarya</taxon>
        <taxon>Ascomycota</taxon>
        <taxon>Pezizomycotina</taxon>
        <taxon>Eurotiomycetes</taxon>
        <taxon>Eurotiomycetidae</taxon>
        <taxon>Eurotiales</taxon>
        <taxon>Aspergillaceae</taxon>
        <taxon>Penicilliopsis</taxon>
    </lineage>
</organism>
<dbReference type="STRING" id="1073090.A0A1L9SI69"/>
<keyword evidence="2" id="KW-1185">Reference proteome</keyword>
<dbReference type="PROSITE" id="PS51257">
    <property type="entry name" value="PROKAR_LIPOPROTEIN"/>
    <property type="match status" value="1"/>
</dbReference>
<dbReference type="OrthoDB" id="5304511at2759"/>
<proteinExistence type="predicted"/>
<reference evidence="2" key="1">
    <citation type="journal article" date="2017" name="Genome Biol.">
        <title>Comparative genomics reveals high biological diversity and specific adaptations in the industrially and medically important fungal genus Aspergillus.</title>
        <authorList>
            <person name="de Vries R.P."/>
            <person name="Riley R."/>
            <person name="Wiebenga A."/>
            <person name="Aguilar-Osorio G."/>
            <person name="Amillis S."/>
            <person name="Uchima C.A."/>
            <person name="Anderluh G."/>
            <person name="Asadollahi M."/>
            <person name="Askin M."/>
            <person name="Barry K."/>
            <person name="Battaglia E."/>
            <person name="Bayram O."/>
            <person name="Benocci T."/>
            <person name="Braus-Stromeyer S.A."/>
            <person name="Caldana C."/>
            <person name="Canovas D."/>
            <person name="Cerqueira G.C."/>
            <person name="Chen F."/>
            <person name="Chen W."/>
            <person name="Choi C."/>
            <person name="Clum A."/>
            <person name="Dos Santos R.A."/>
            <person name="Damasio A.R."/>
            <person name="Diallinas G."/>
            <person name="Emri T."/>
            <person name="Fekete E."/>
            <person name="Flipphi M."/>
            <person name="Freyberg S."/>
            <person name="Gallo A."/>
            <person name="Gournas C."/>
            <person name="Habgood R."/>
            <person name="Hainaut M."/>
            <person name="Harispe M.L."/>
            <person name="Henrissat B."/>
            <person name="Hilden K.S."/>
            <person name="Hope R."/>
            <person name="Hossain A."/>
            <person name="Karabika E."/>
            <person name="Karaffa L."/>
            <person name="Karanyi Z."/>
            <person name="Krasevec N."/>
            <person name="Kuo A."/>
            <person name="Kusch H."/>
            <person name="LaButti K."/>
            <person name="Lagendijk E.L."/>
            <person name="Lapidus A."/>
            <person name="Levasseur A."/>
            <person name="Lindquist E."/>
            <person name="Lipzen A."/>
            <person name="Logrieco A.F."/>
            <person name="MacCabe A."/>
            <person name="Maekelae M.R."/>
            <person name="Malavazi I."/>
            <person name="Melin P."/>
            <person name="Meyer V."/>
            <person name="Mielnichuk N."/>
            <person name="Miskei M."/>
            <person name="Molnar A.P."/>
            <person name="Mule G."/>
            <person name="Ngan C.Y."/>
            <person name="Orejas M."/>
            <person name="Orosz E."/>
            <person name="Ouedraogo J.P."/>
            <person name="Overkamp K.M."/>
            <person name="Park H.-S."/>
            <person name="Perrone G."/>
            <person name="Piumi F."/>
            <person name="Punt P.J."/>
            <person name="Ram A.F."/>
            <person name="Ramon A."/>
            <person name="Rauscher S."/>
            <person name="Record E."/>
            <person name="Riano-Pachon D.M."/>
            <person name="Robert V."/>
            <person name="Roehrig J."/>
            <person name="Ruller R."/>
            <person name="Salamov A."/>
            <person name="Salih N.S."/>
            <person name="Samson R.A."/>
            <person name="Sandor E."/>
            <person name="Sanguinetti M."/>
            <person name="Schuetze T."/>
            <person name="Sepcic K."/>
            <person name="Shelest E."/>
            <person name="Sherlock G."/>
            <person name="Sophianopoulou V."/>
            <person name="Squina F.M."/>
            <person name="Sun H."/>
            <person name="Susca A."/>
            <person name="Todd R.B."/>
            <person name="Tsang A."/>
            <person name="Unkles S.E."/>
            <person name="van de Wiele N."/>
            <person name="van Rossen-Uffink D."/>
            <person name="Oliveira J.V."/>
            <person name="Vesth T.C."/>
            <person name="Visser J."/>
            <person name="Yu J.-H."/>
            <person name="Zhou M."/>
            <person name="Andersen M.R."/>
            <person name="Archer D.B."/>
            <person name="Baker S.E."/>
            <person name="Benoit I."/>
            <person name="Brakhage A.A."/>
            <person name="Braus G.H."/>
            <person name="Fischer R."/>
            <person name="Frisvad J.C."/>
            <person name="Goldman G.H."/>
            <person name="Houbraken J."/>
            <person name="Oakley B."/>
            <person name="Pocsi I."/>
            <person name="Scazzocchio C."/>
            <person name="Seiboth B."/>
            <person name="vanKuyk P.A."/>
            <person name="Wortman J."/>
            <person name="Dyer P.S."/>
            <person name="Grigoriev I.V."/>
        </authorList>
    </citation>
    <scope>NUCLEOTIDE SEQUENCE [LARGE SCALE GENOMIC DNA]</scope>
    <source>
        <strain evidence="2">CBS 506.65</strain>
    </source>
</reference>
<dbReference type="RefSeq" id="XP_022581415.1">
    <property type="nucleotide sequence ID" value="XM_022722844.1"/>
</dbReference>
<dbReference type="Proteomes" id="UP000184188">
    <property type="component" value="Unassembled WGS sequence"/>
</dbReference>
<gene>
    <name evidence="1" type="ORF">ASPZODRAFT_131811</name>
</gene>
<protein>
    <submittedName>
        <fullName evidence="1">Uncharacterized protein</fullName>
    </submittedName>
</protein>
<dbReference type="VEuPathDB" id="FungiDB:ASPZODRAFT_131811"/>
<accession>A0A1L9SI69</accession>
<sequence>MALHRLSPEILSLILESLNSPIDLYHLASASCACWRVFVSFRRLVLSSVLKNAIHLDALPHALAVINAPAAVPGSPTPKEKEVIVFLNKYRNGWRLVPFPTAWDDIVCLSRLYMRVTRLVDDYATHALQALRTIDRPKRDLSVWPTELASAVSLSQTERARFLRAFFRFELYCKLFPVAFRKESWSLFDKRAQFELFLARLQGWEIEELACVHQYLALLVDDLIKELEDQLVSTVLSCKLLSSELNSNQEDSELVSFNPLALRGMDLFSEERRLHLEQCINFLSSLGLDFIYNLLIADRGVRKQTILAHVGVRREFLPQALSSADNIELMKEPTWLFESSARCNLGWVEFRRFKFDRYPDSYGSPPLRAQGYVFWDERRIHSPGVAEKLDEAQAMDQFEAERIFDCKRRKRPREILAGVKIPRAEMERIEKEFVFTF</sequence>
<name>A0A1L9SI69_9EURO</name>
<dbReference type="AlphaFoldDB" id="A0A1L9SI69"/>
<dbReference type="GeneID" id="34609309"/>
<dbReference type="EMBL" id="KV878341">
    <property type="protein sequence ID" value="OJJ46905.1"/>
    <property type="molecule type" value="Genomic_DNA"/>
</dbReference>
<evidence type="ECO:0000313" key="1">
    <source>
        <dbReference type="EMBL" id="OJJ46905.1"/>
    </source>
</evidence>
<evidence type="ECO:0000313" key="2">
    <source>
        <dbReference type="Proteomes" id="UP000184188"/>
    </source>
</evidence>